<dbReference type="Gene3D" id="3.40.190.170">
    <property type="entry name" value="Bacterial extracellular solute-binding protein, family 7"/>
    <property type="match status" value="1"/>
</dbReference>
<keyword evidence="3 4" id="KW-0732">Signal</keyword>
<dbReference type="RefSeq" id="WP_275706541.1">
    <property type="nucleotide sequence ID" value="NZ_JANCMW010000006.1"/>
</dbReference>
<comment type="caution">
    <text evidence="5">The sequence shown here is derived from an EMBL/GenBank/DDBJ whole genome shotgun (WGS) entry which is preliminary data.</text>
</comment>
<evidence type="ECO:0000256" key="4">
    <source>
        <dbReference type="SAM" id="SignalP"/>
    </source>
</evidence>
<feature type="chain" id="PRO_5045564998" evidence="4">
    <location>
        <begin position="27"/>
        <end position="361"/>
    </location>
</feature>
<evidence type="ECO:0000313" key="6">
    <source>
        <dbReference type="Proteomes" id="UP001143391"/>
    </source>
</evidence>
<gene>
    <name evidence="5" type="primary">dctP</name>
    <name evidence="5" type="ORF">NLU14_11460</name>
</gene>
<proteinExistence type="inferred from homology"/>
<keyword evidence="6" id="KW-1185">Reference proteome</keyword>
<dbReference type="NCBIfam" id="NF037995">
    <property type="entry name" value="TRAP_S1"/>
    <property type="match status" value="1"/>
</dbReference>
<comment type="similarity">
    <text evidence="1">Belongs to the bacterial solute-binding protein 7 family.</text>
</comment>
<evidence type="ECO:0000256" key="3">
    <source>
        <dbReference type="ARBA" id="ARBA00022729"/>
    </source>
</evidence>
<evidence type="ECO:0000256" key="2">
    <source>
        <dbReference type="ARBA" id="ARBA00022448"/>
    </source>
</evidence>
<name>A0ABT5YAY6_9GAMM</name>
<evidence type="ECO:0000256" key="1">
    <source>
        <dbReference type="ARBA" id="ARBA00009023"/>
    </source>
</evidence>
<feature type="signal peptide" evidence="4">
    <location>
        <begin position="1"/>
        <end position="26"/>
    </location>
</feature>
<protein>
    <submittedName>
        <fullName evidence="5">TRAP transporter substrate-binding protein DctP</fullName>
    </submittedName>
</protein>
<dbReference type="Proteomes" id="UP001143391">
    <property type="component" value="Unassembled WGS sequence"/>
</dbReference>
<organism evidence="5 6">
    <name type="scientific">Marinobacter iranensis</name>
    <dbReference type="NCBI Taxonomy" id="2962607"/>
    <lineage>
        <taxon>Bacteria</taxon>
        <taxon>Pseudomonadati</taxon>
        <taxon>Pseudomonadota</taxon>
        <taxon>Gammaproteobacteria</taxon>
        <taxon>Pseudomonadales</taxon>
        <taxon>Marinobacteraceae</taxon>
        <taxon>Marinobacter</taxon>
    </lineage>
</organism>
<reference evidence="5" key="1">
    <citation type="submission" date="2022-07" db="EMBL/GenBank/DDBJ databases">
        <title>Marinobacter iranensis a new bacterium isolate from a hipersaline lake in Iran.</title>
        <authorList>
            <person name="Mohammad A.M.A."/>
            <person name="Cristina S.-P."/>
            <person name="Antonio V."/>
        </authorList>
    </citation>
    <scope>NUCLEOTIDE SEQUENCE</scope>
    <source>
        <strain evidence="5">71-i</strain>
    </source>
</reference>
<keyword evidence="2" id="KW-0813">Transport</keyword>
<dbReference type="EMBL" id="JANCMW010000006">
    <property type="protein sequence ID" value="MDF0750843.1"/>
    <property type="molecule type" value="Genomic_DNA"/>
</dbReference>
<dbReference type="InterPro" id="IPR018389">
    <property type="entry name" value="DctP_fam"/>
</dbReference>
<dbReference type="PANTHER" id="PTHR33376:SF7">
    <property type="entry name" value="C4-DICARBOXYLATE-BINDING PROTEIN DCTB"/>
    <property type="match status" value="1"/>
</dbReference>
<sequence>MTISSGSRSWVAIAAGALLSATTASAETTISYATYFNNSDPLVQMDLWFMDEVTKRTDGEVVFETYLGGAMLGGPDIYPGLSRGGVGMGMSVPAGFHPDTYVLTNVTLPYITDNSVAVTYAFNELLAESEPLRQEYEQQNVKLLYGLGFSENLVWSNTPVRTAEDLEGMRIRSIMSIANALEMLGAVPVLMDFGSAVGALQRNVIDGFSSAPFLTSIAVGLQDFAPYVSDAGGMGVYAVSNTGVNMDVWNDLSPEIQQVIEEVVAEIPGHYASVMDDYVEEGVKALHDAGKTEVIMMNEEETDKIRETVSQALWDSWIEKVDASGQDGEAFLARYAELVEQAEASHDYVPALSRYMDQYGE</sequence>
<accession>A0ABT5YAY6</accession>
<dbReference type="PANTHER" id="PTHR33376">
    <property type="match status" value="1"/>
</dbReference>
<evidence type="ECO:0000313" key="5">
    <source>
        <dbReference type="EMBL" id="MDF0750843.1"/>
    </source>
</evidence>
<dbReference type="InterPro" id="IPR038404">
    <property type="entry name" value="TRAP_DctP_sf"/>
</dbReference>
<dbReference type="Pfam" id="PF03480">
    <property type="entry name" value="DctP"/>
    <property type="match status" value="1"/>
</dbReference>